<evidence type="ECO:0000256" key="2">
    <source>
        <dbReference type="ARBA" id="ARBA00023002"/>
    </source>
</evidence>
<dbReference type="InterPro" id="IPR051609">
    <property type="entry name" value="NmrA/Isoflavone_reductase-like"/>
</dbReference>
<dbReference type="InterPro" id="IPR036291">
    <property type="entry name" value="NAD(P)-bd_dom_sf"/>
</dbReference>
<dbReference type="EMBL" id="KZ825167">
    <property type="protein sequence ID" value="PYI16562.1"/>
    <property type="molecule type" value="Genomic_DNA"/>
</dbReference>
<evidence type="ECO:0000313" key="4">
    <source>
        <dbReference type="EMBL" id="PYI16562.1"/>
    </source>
</evidence>
<dbReference type="Pfam" id="PF05368">
    <property type="entry name" value="NmrA"/>
    <property type="match status" value="1"/>
</dbReference>
<gene>
    <name evidence="4" type="ORF">BO99DRAFT_465185</name>
</gene>
<dbReference type="Proteomes" id="UP000249829">
    <property type="component" value="Unassembled WGS sequence"/>
</dbReference>
<keyword evidence="2" id="KW-0560">Oxidoreductase</keyword>
<accession>A0A2V5H3R8</accession>
<organism evidence="4 5">
    <name type="scientific">Aspergillus violaceofuscus (strain CBS 115571)</name>
    <dbReference type="NCBI Taxonomy" id="1450538"/>
    <lineage>
        <taxon>Eukaryota</taxon>
        <taxon>Fungi</taxon>
        <taxon>Dikarya</taxon>
        <taxon>Ascomycota</taxon>
        <taxon>Pezizomycotina</taxon>
        <taxon>Eurotiomycetes</taxon>
        <taxon>Eurotiomycetidae</taxon>
        <taxon>Eurotiales</taxon>
        <taxon>Aspergillaceae</taxon>
        <taxon>Aspergillus</taxon>
    </lineage>
</organism>
<evidence type="ECO:0000256" key="1">
    <source>
        <dbReference type="ARBA" id="ARBA00022857"/>
    </source>
</evidence>
<feature type="domain" description="NmrA-like" evidence="3">
    <location>
        <begin position="3"/>
        <end position="237"/>
    </location>
</feature>
<dbReference type="SUPFAM" id="SSF51735">
    <property type="entry name" value="NAD(P)-binding Rossmann-fold domains"/>
    <property type="match status" value="1"/>
</dbReference>
<proteinExistence type="predicted"/>
<evidence type="ECO:0000259" key="3">
    <source>
        <dbReference type="Pfam" id="PF05368"/>
    </source>
</evidence>
<evidence type="ECO:0000313" key="5">
    <source>
        <dbReference type="Proteomes" id="UP000249829"/>
    </source>
</evidence>
<sequence>MPNRIAVYGHRGWVGSAIVRSLSESPAVVKVLYRPGSNAQGLPSNVTAVQVDITDEEALVAALRDVDILISLVGHSAIEFQHNLIRAIPKTNVQLFVPSDLAVRYSGQGLGIELINAKIKVEEAAERLGVPITVVLTGNFAEFALDTPAMGVDHRHNRIIFTGNSASQPLNLCTREYVAAAFASIFSTTLIPQLQNRTLSLSELKPTGDEIAQALTQRFGATPAKFTVPLGEVTCRVDAMIEANNPLALAWYTRKNWGNGDQLKFLGSDIWEVDGYDNKSIEDLVVAGKLGEYRAMPEQITSIFESEFLNCR</sequence>
<reference evidence="4 5" key="1">
    <citation type="submission" date="2018-02" db="EMBL/GenBank/DDBJ databases">
        <title>The genomes of Aspergillus section Nigri reveals drivers in fungal speciation.</title>
        <authorList>
            <consortium name="DOE Joint Genome Institute"/>
            <person name="Vesth T.C."/>
            <person name="Nybo J."/>
            <person name="Theobald S."/>
            <person name="Brandl J."/>
            <person name="Frisvad J.C."/>
            <person name="Nielsen K.F."/>
            <person name="Lyhne E.K."/>
            <person name="Kogle M.E."/>
            <person name="Kuo A."/>
            <person name="Riley R."/>
            <person name="Clum A."/>
            <person name="Nolan M."/>
            <person name="Lipzen A."/>
            <person name="Salamov A."/>
            <person name="Henrissat B."/>
            <person name="Wiebenga A."/>
            <person name="De vries R.P."/>
            <person name="Grigoriev I.V."/>
            <person name="Mortensen U.H."/>
            <person name="Andersen M.R."/>
            <person name="Baker S.E."/>
        </authorList>
    </citation>
    <scope>NUCLEOTIDE SEQUENCE [LARGE SCALE GENOMIC DNA]</scope>
    <source>
        <strain evidence="4 5">CBS 115571</strain>
    </source>
</reference>
<dbReference type="STRING" id="1450538.A0A2V5H3R8"/>
<protein>
    <submittedName>
        <fullName evidence="4">NAD(P)-binding protein</fullName>
    </submittedName>
</protein>
<dbReference type="InterPro" id="IPR008030">
    <property type="entry name" value="NmrA-like"/>
</dbReference>
<dbReference type="AlphaFoldDB" id="A0A2V5H3R8"/>
<keyword evidence="5" id="KW-1185">Reference proteome</keyword>
<dbReference type="Gene3D" id="3.40.50.720">
    <property type="entry name" value="NAD(P)-binding Rossmann-like Domain"/>
    <property type="match status" value="1"/>
</dbReference>
<dbReference type="GO" id="GO:0016491">
    <property type="term" value="F:oxidoreductase activity"/>
    <property type="evidence" value="ECO:0007669"/>
    <property type="project" value="UniProtKB-KW"/>
</dbReference>
<dbReference type="OMA" id="FWEVEGY"/>
<dbReference type="PANTHER" id="PTHR47706:SF9">
    <property type="entry name" value="NMRA-LIKE DOMAIN-CONTAINING PROTEIN-RELATED"/>
    <property type="match status" value="1"/>
</dbReference>
<dbReference type="PANTHER" id="PTHR47706">
    <property type="entry name" value="NMRA-LIKE FAMILY PROTEIN"/>
    <property type="match status" value="1"/>
</dbReference>
<keyword evidence="1" id="KW-0521">NADP</keyword>
<name>A0A2V5H3R8_ASPV1</name>